<dbReference type="GO" id="GO:0071949">
    <property type="term" value="F:FAD binding"/>
    <property type="evidence" value="ECO:0007669"/>
    <property type="project" value="InterPro"/>
</dbReference>
<evidence type="ECO:0000256" key="1">
    <source>
        <dbReference type="ARBA" id="ARBA00023002"/>
    </source>
</evidence>
<organism evidence="3 4">
    <name type="scientific">Mojavia pulchra JT2-VF2</name>
    <dbReference type="NCBI Taxonomy" id="287848"/>
    <lineage>
        <taxon>Bacteria</taxon>
        <taxon>Bacillati</taxon>
        <taxon>Cyanobacteriota</taxon>
        <taxon>Cyanophyceae</taxon>
        <taxon>Nostocales</taxon>
        <taxon>Nostocaceae</taxon>
    </lineage>
</organism>
<dbReference type="Gene3D" id="3.50.50.60">
    <property type="entry name" value="FAD/NAD(P)-binding domain"/>
    <property type="match status" value="1"/>
</dbReference>
<dbReference type="SUPFAM" id="SSF51905">
    <property type="entry name" value="FAD/NAD(P)-binding domain"/>
    <property type="match status" value="1"/>
</dbReference>
<comment type="caution">
    <text evidence="3">The sequence shown here is derived from an EMBL/GenBank/DDBJ whole genome shotgun (WGS) entry which is preliminary data.</text>
</comment>
<dbReference type="PRINTS" id="PR00420">
    <property type="entry name" value="RNGMNOXGNASE"/>
</dbReference>
<dbReference type="InterPro" id="IPR036188">
    <property type="entry name" value="FAD/NAD-bd_sf"/>
</dbReference>
<dbReference type="GO" id="GO:0004497">
    <property type="term" value="F:monooxygenase activity"/>
    <property type="evidence" value="ECO:0007669"/>
    <property type="project" value="UniProtKB-KW"/>
</dbReference>
<dbReference type="InterPro" id="IPR002938">
    <property type="entry name" value="FAD-bd"/>
</dbReference>
<dbReference type="PANTHER" id="PTHR43476">
    <property type="entry name" value="3-(3-HYDROXY-PHENYL)PROPIONATE/3-HYDROXYCINNAMIC ACID HYDROXYLASE"/>
    <property type="match status" value="1"/>
</dbReference>
<dbReference type="EMBL" id="JAHHHN010000024">
    <property type="protein sequence ID" value="MBW4564685.1"/>
    <property type="molecule type" value="Genomic_DNA"/>
</dbReference>
<accession>A0A951Q2S7</accession>
<name>A0A951Q2S7_9NOST</name>
<dbReference type="Pfam" id="PF01494">
    <property type="entry name" value="FAD_binding_3"/>
    <property type="match status" value="1"/>
</dbReference>
<protein>
    <submittedName>
        <fullName evidence="3">FAD-dependent monooxygenase</fullName>
    </submittedName>
</protein>
<evidence type="ECO:0000313" key="3">
    <source>
        <dbReference type="EMBL" id="MBW4564685.1"/>
    </source>
</evidence>
<keyword evidence="3" id="KW-0503">Monooxygenase</keyword>
<dbReference type="InterPro" id="IPR050631">
    <property type="entry name" value="PheA/TfdB_FAD_monoxygenase"/>
</dbReference>
<dbReference type="Proteomes" id="UP000715781">
    <property type="component" value="Unassembled WGS sequence"/>
</dbReference>
<evidence type="ECO:0000259" key="2">
    <source>
        <dbReference type="Pfam" id="PF01494"/>
    </source>
</evidence>
<keyword evidence="1" id="KW-0560">Oxidoreductase</keyword>
<reference evidence="3" key="2">
    <citation type="journal article" date="2022" name="Microbiol. Resour. Announc.">
        <title>Metagenome Sequencing to Explore Phylogenomics of Terrestrial Cyanobacteria.</title>
        <authorList>
            <person name="Ward R.D."/>
            <person name="Stajich J.E."/>
            <person name="Johansen J.R."/>
            <person name="Huntemann M."/>
            <person name="Clum A."/>
            <person name="Foster B."/>
            <person name="Foster B."/>
            <person name="Roux S."/>
            <person name="Palaniappan K."/>
            <person name="Varghese N."/>
            <person name="Mukherjee S."/>
            <person name="Reddy T.B.K."/>
            <person name="Daum C."/>
            <person name="Copeland A."/>
            <person name="Chen I.A."/>
            <person name="Ivanova N.N."/>
            <person name="Kyrpides N.C."/>
            <person name="Shapiro N."/>
            <person name="Eloe-Fadrosh E.A."/>
            <person name="Pietrasiak N."/>
        </authorList>
    </citation>
    <scope>NUCLEOTIDE SEQUENCE</scope>
    <source>
        <strain evidence="3">JT2-VF2</strain>
    </source>
</reference>
<evidence type="ECO:0000313" key="4">
    <source>
        <dbReference type="Proteomes" id="UP000715781"/>
    </source>
</evidence>
<proteinExistence type="predicted"/>
<gene>
    <name evidence="3" type="ORF">KME32_26895</name>
</gene>
<sequence length="399" mass="44550">MTQVVIVGAGPTGATLALLFVKRGIAVKLIEASRNFRRVFRGEGLMPSGLDALEQMGLLPMLERIPHRALDAWQFLIDNRLLFRVDEPIEIGGKPTTLVSQPALLQALIAEASTYSNFELIQSVPVQDLLWSEKRVRGVKLGDERSIDAALVIGADGRNSIVRQRANLPLEHHSKTFDVLWFKLTNSPNFEFENVFYSILHRSHAFGLFQGAEGNLQLGWSLHEGSSTDWKQVDWPKMLASVSPPWLAEHFRQNAQTIERPVLLSVVVGHCPRWYVPGLLLLGDAAHPMSPIRAQGINMALRDVIVAANYLVPVLRSNLGHTNIDAMLPQIQAQRLPEIVRVQQLQSQEAAQAELLGKSALLRLVVSKLAPLLRQPLRQSWLKRQIQLRQGVKPVQLTV</sequence>
<reference evidence="3" key="1">
    <citation type="submission" date="2021-05" db="EMBL/GenBank/DDBJ databases">
        <authorList>
            <person name="Pietrasiak N."/>
            <person name="Ward R."/>
            <person name="Stajich J.E."/>
            <person name="Kurbessoian T."/>
        </authorList>
    </citation>
    <scope>NUCLEOTIDE SEQUENCE</scope>
    <source>
        <strain evidence="3">JT2-VF2</strain>
    </source>
</reference>
<dbReference type="AlphaFoldDB" id="A0A951Q2S7"/>
<feature type="domain" description="FAD-binding" evidence="2">
    <location>
        <begin position="2"/>
        <end position="318"/>
    </location>
</feature>
<dbReference type="PANTHER" id="PTHR43476:SF5">
    <property type="entry name" value="FAD-DEPENDENT MONOOXYGENASE"/>
    <property type="match status" value="1"/>
</dbReference>